<dbReference type="GO" id="GO:0046872">
    <property type="term" value="F:metal ion binding"/>
    <property type="evidence" value="ECO:0007669"/>
    <property type="project" value="UniProtKB-KW"/>
</dbReference>
<dbReference type="InterPro" id="IPR036412">
    <property type="entry name" value="HAD-like_sf"/>
</dbReference>
<dbReference type="InterPro" id="IPR006439">
    <property type="entry name" value="HAD-SF_hydro_IA"/>
</dbReference>
<organism evidence="5 6">
    <name type="scientific">Stappia taiwanensis</name>
    <dbReference type="NCBI Taxonomy" id="992267"/>
    <lineage>
        <taxon>Bacteria</taxon>
        <taxon>Pseudomonadati</taxon>
        <taxon>Pseudomonadota</taxon>
        <taxon>Alphaproteobacteria</taxon>
        <taxon>Hyphomicrobiales</taxon>
        <taxon>Stappiaceae</taxon>
        <taxon>Stappia</taxon>
    </lineage>
</organism>
<dbReference type="PANTHER" id="PTHR46193">
    <property type="entry name" value="6-PHOSPHOGLUCONATE PHOSPHATASE"/>
    <property type="match status" value="1"/>
</dbReference>
<evidence type="ECO:0000256" key="1">
    <source>
        <dbReference type="ARBA" id="ARBA00001946"/>
    </source>
</evidence>
<gene>
    <name evidence="5" type="ORF">H1W37_00395</name>
</gene>
<dbReference type="SFLD" id="SFLDG01129">
    <property type="entry name" value="C1.5:_HAD__Beta-PGM__Phosphata"/>
    <property type="match status" value="1"/>
</dbReference>
<comment type="caution">
    <text evidence="5">The sequence shown here is derived from an EMBL/GenBank/DDBJ whole genome shotgun (WGS) entry which is preliminary data.</text>
</comment>
<keyword evidence="6" id="KW-1185">Reference proteome</keyword>
<dbReference type="SUPFAM" id="SSF56784">
    <property type="entry name" value="HAD-like"/>
    <property type="match status" value="1"/>
</dbReference>
<dbReference type="NCBIfam" id="TIGR01509">
    <property type="entry name" value="HAD-SF-IA-v3"/>
    <property type="match status" value="1"/>
</dbReference>
<dbReference type="AlphaFoldDB" id="A0A838XM38"/>
<reference evidence="5 6" key="2">
    <citation type="submission" date="2020-08" db="EMBL/GenBank/DDBJ databases">
        <title>Stappia taiwanensis sp. nov., isolated from a coastal thermal spring.</title>
        <authorList>
            <person name="Kampfer P."/>
        </authorList>
    </citation>
    <scope>NUCLEOTIDE SEQUENCE [LARGE SCALE GENOMIC DNA]</scope>
    <source>
        <strain evidence="5 6">DSM 23284</strain>
    </source>
</reference>
<evidence type="ECO:0000313" key="5">
    <source>
        <dbReference type="EMBL" id="MBA4610091.1"/>
    </source>
</evidence>
<dbReference type="SFLD" id="SFLDS00003">
    <property type="entry name" value="Haloacid_Dehalogenase"/>
    <property type="match status" value="1"/>
</dbReference>
<dbReference type="Gene3D" id="1.10.150.240">
    <property type="entry name" value="Putative phosphatase, domain 2"/>
    <property type="match status" value="1"/>
</dbReference>
<keyword evidence="3" id="KW-0479">Metal-binding</keyword>
<protein>
    <submittedName>
        <fullName evidence="5">HAD-IA family hydrolase</fullName>
    </submittedName>
</protein>
<dbReference type="InterPro" id="IPR023214">
    <property type="entry name" value="HAD_sf"/>
</dbReference>
<dbReference type="InterPro" id="IPR051600">
    <property type="entry name" value="Beta-PGM-like"/>
</dbReference>
<dbReference type="RefSeq" id="WP_181758293.1">
    <property type="nucleotide sequence ID" value="NZ_BMCR01000001.1"/>
</dbReference>
<keyword evidence="5" id="KW-0378">Hydrolase</keyword>
<dbReference type="Pfam" id="PF00702">
    <property type="entry name" value="Hydrolase"/>
    <property type="match status" value="1"/>
</dbReference>
<dbReference type="SFLD" id="SFLDG01135">
    <property type="entry name" value="C1.5.6:_HAD__Beta-PGM__Phospha"/>
    <property type="match status" value="1"/>
</dbReference>
<dbReference type="Proteomes" id="UP000559404">
    <property type="component" value="Unassembled WGS sequence"/>
</dbReference>
<dbReference type="EMBL" id="JACEON010000001">
    <property type="protein sequence ID" value="MBA4610091.1"/>
    <property type="molecule type" value="Genomic_DNA"/>
</dbReference>
<dbReference type="Gene3D" id="3.40.50.1000">
    <property type="entry name" value="HAD superfamily/HAD-like"/>
    <property type="match status" value="1"/>
</dbReference>
<dbReference type="GO" id="GO:0016787">
    <property type="term" value="F:hydrolase activity"/>
    <property type="evidence" value="ECO:0007669"/>
    <property type="project" value="UniProtKB-KW"/>
</dbReference>
<dbReference type="PANTHER" id="PTHR46193:SF10">
    <property type="entry name" value="6-PHOSPHOGLUCONATE PHOSPHATASE"/>
    <property type="match status" value="1"/>
</dbReference>
<keyword evidence="4" id="KW-0460">Magnesium</keyword>
<evidence type="ECO:0000256" key="2">
    <source>
        <dbReference type="ARBA" id="ARBA00006171"/>
    </source>
</evidence>
<name>A0A838XM38_9HYPH</name>
<dbReference type="InterPro" id="IPR023198">
    <property type="entry name" value="PGP-like_dom2"/>
</dbReference>
<sequence>MKELFFFDCDGVLVDSEVLSAATTSEILAEQGITLSVQDSIRIFTGKTIGDAARLVAERYDVTLPEDYAARHEAALLRRFTEELREIAGIRQVLEACTAPVCVTSNSTRSRLALTLQTTGLLRYFGRNVFSAEDVAAPKPAPDLFRHAAAAFGVDPARCITIDDSVSGIAGARAAGARAIGFCGGSHITDGTPAQLLAAGAEICLHSMAELQDYLHSAAPNR</sequence>
<evidence type="ECO:0000256" key="3">
    <source>
        <dbReference type="ARBA" id="ARBA00022723"/>
    </source>
</evidence>
<comment type="cofactor">
    <cofactor evidence="1">
        <name>Mg(2+)</name>
        <dbReference type="ChEBI" id="CHEBI:18420"/>
    </cofactor>
</comment>
<comment type="similarity">
    <text evidence="2">Belongs to the HAD-like hydrolase superfamily. CbbY/CbbZ/Gph/YieH family.</text>
</comment>
<proteinExistence type="inferred from homology"/>
<evidence type="ECO:0000313" key="6">
    <source>
        <dbReference type="Proteomes" id="UP000559404"/>
    </source>
</evidence>
<accession>A0A838XM38</accession>
<evidence type="ECO:0000256" key="4">
    <source>
        <dbReference type="ARBA" id="ARBA00022842"/>
    </source>
</evidence>
<reference evidence="5 6" key="1">
    <citation type="submission" date="2020-07" db="EMBL/GenBank/DDBJ databases">
        <authorList>
            <person name="Li M."/>
        </authorList>
    </citation>
    <scope>NUCLEOTIDE SEQUENCE [LARGE SCALE GENOMIC DNA]</scope>
    <source>
        <strain evidence="5 6">DSM 23284</strain>
    </source>
</reference>